<organism evidence="2 3">
    <name type="scientific">Thioclava litoralis</name>
    <dbReference type="NCBI Taxonomy" id="3076557"/>
    <lineage>
        <taxon>Bacteria</taxon>
        <taxon>Pseudomonadati</taxon>
        <taxon>Pseudomonadota</taxon>
        <taxon>Alphaproteobacteria</taxon>
        <taxon>Rhodobacterales</taxon>
        <taxon>Paracoccaceae</taxon>
        <taxon>Thioclava</taxon>
    </lineage>
</organism>
<name>A0ABZ1E488_9RHOB</name>
<accession>A0ABZ1E488</accession>
<dbReference type="Proteomes" id="UP001623290">
    <property type="component" value="Plasmid unnamed1"/>
</dbReference>
<reference evidence="2 3" key="1">
    <citation type="submission" date="2023-09" db="EMBL/GenBank/DDBJ databases">
        <title>Thioclava shenzhenensis sp. nov., a multidrug resistant bacteria-antagonizing species isolated from coastal seawater.</title>
        <authorList>
            <person name="Long M."/>
        </authorList>
    </citation>
    <scope>NUCLEOTIDE SEQUENCE [LARGE SCALE GENOMIC DNA]</scope>
    <source>
        <strain evidence="2 3">FTW29</strain>
        <plasmid evidence="2 3">unnamed1</plasmid>
    </source>
</reference>
<feature type="transmembrane region" description="Helical" evidence="1">
    <location>
        <begin position="26"/>
        <end position="44"/>
    </location>
</feature>
<proteinExistence type="predicted"/>
<keyword evidence="2" id="KW-0614">Plasmid</keyword>
<keyword evidence="1" id="KW-1133">Transmembrane helix</keyword>
<protein>
    <submittedName>
        <fullName evidence="2">Uncharacterized protein</fullName>
    </submittedName>
</protein>
<dbReference type="RefSeq" id="WP_330646897.1">
    <property type="nucleotide sequence ID" value="NZ_CP135444.1"/>
</dbReference>
<geneLocation type="plasmid" evidence="2 3">
    <name>unnamed1</name>
</geneLocation>
<evidence type="ECO:0000256" key="1">
    <source>
        <dbReference type="SAM" id="Phobius"/>
    </source>
</evidence>
<evidence type="ECO:0000313" key="2">
    <source>
        <dbReference type="EMBL" id="WRY35153.1"/>
    </source>
</evidence>
<keyword evidence="3" id="KW-1185">Reference proteome</keyword>
<sequence>MEAPFNATSWDGVTGAIYAGYGSVEGLWLIVCLILVVIAVIGGWRHEGHAYRAVTHKK</sequence>
<gene>
    <name evidence="2" type="ORF">RPE78_15040</name>
</gene>
<keyword evidence="1" id="KW-0472">Membrane</keyword>
<keyword evidence="1" id="KW-0812">Transmembrane</keyword>
<evidence type="ECO:0000313" key="3">
    <source>
        <dbReference type="Proteomes" id="UP001623290"/>
    </source>
</evidence>
<dbReference type="EMBL" id="CP135444">
    <property type="protein sequence ID" value="WRY35153.1"/>
    <property type="molecule type" value="Genomic_DNA"/>
</dbReference>